<dbReference type="CDD" id="cd00037">
    <property type="entry name" value="CLECT"/>
    <property type="match status" value="1"/>
</dbReference>
<gene>
    <name evidence="3" type="ORF">MGAL_10B018152</name>
</gene>
<dbReference type="InterPro" id="IPR001304">
    <property type="entry name" value="C-type_lectin-like"/>
</dbReference>
<dbReference type="InterPro" id="IPR016187">
    <property type="entry name" value="CTDL_fold"/>
</dbReference>
<feature type="non-terminal residue" evidence="3">
    <location>
        <position position="62"/>
    </location>
</feature>
<dbReference type="SUPFAM" id="SSF56436">
    <property type="entry name" value="C-type lectin-like"/>
    <property type="match status" value="1"/>
</dbReference>
<dbReference type="EMBL" id="UYJE01005246">
    <property type="protein sequence ID" value="VDI35549.1"/>
    <property type="molecule type" value="Genomic_DNA"/>
</dbReference>
<accession>A0A8B6EM56</accession>
<dbReference type="Pfam" id="PF00059">
    <property type="entry name" value="Lectin_C"/>
    <property type="match status" value="1"/>
</dbReference>
<evidence type="ECO:0000313" key="4">
    <source>
        <dbReference type="Proteomes" id="UP000596742"/>
    </source>
</evidence>
<sequence length="62" mass="7116">MGIVHEEQSGGYVTASNSDELEYSNWLETENDESAGPRCARMGYLGYWDSYSCDEKQYFICE</sequence>
<proteinExistence type="predicted"/>
<dbReference type="AlphaFoldDB" id="A0A8B6EM56"/>
<comment type="caution">
    <text evidence="3">The sequence shown here is derived from an EMBL/GenBank/DDBJ whole genome shotgun (WGS) entry which is preliminary data.</text>
</comment>
<protein>
    <recommendedName>
        <fullName evidence="2">C-type lectin domain-containing protein</fullName>
    </recommendedName>
</protein>
<dbReference type="PROSITE" id="PS00615">
    <property type="entry name" value="C_TYPE_LECTIN_1"/>
    <property type="match status" value="1"/>
</dbReference>
<feature type="domain" description="C-type lectin" evidence="2">
    <location>
        <begin position="1"/>
        <end position="62"/>
    </location>
</feature>
<dbReference type="OrthoDB" id="10429296at2759"/>
<organism evidence="3 4">
    <name type="scientific">Mytilus galloprovincialis</name>
    <name type="common">Mediterranean mussel</name>
    <dbReference type="NCBI Taxonomy" id="29158"/>
    <lineage>
        <taxon>Eukaryota</taxon>
        <taxon>Metazoa</taxon>
        <taxon>Spiralia</taxon>
        <taxon>Lophotrochozoa</taxon>
        <taxon>Mollusca</taxon>
        <taxon>Bivalvia</taxon>
        <taxon>Autobranchia</taxon>
        <taxon>Pteriomorphia</taxon>
        <taxon>Mytilida</taxon>
        <taxon>Mytiloidea</taxon>
        <taxon>Mytilidae</taxon>
        <taxon>Mytilinae</taxon>
        <taxon>Mytilus</taxon>
    </lineage>
</organism>
<evidence type="ECO:0000256" key="1">
    <source>
        <dbReference type="ARBA" id="ARBA00023157"/>
    </source>
</evidence>
<reference evidence="3" key="1">
    <citation type="submission" date="2018-11" db="EMBL/GenBank/DDBJ databases">
        <authorList>
            <person name="Alioto T."/>
            <person name="Alioto T."/>
        </authorList>
    </citation>
    <scope>NUCLEOTIDE SEQUENCE</scope>
</reference>
<evidence type="ECO:0000259" key="2">
    <source>
        <dbReference type="PROSITE" id="PS50041"/>
    </source>
</evidence>
<dbReference type="InterPro" id="IPR016186">
    <property type="entry name" value="C-type_lectin-like/link_sf"/>
</dbReference>
<dbReference type="InterPro" id="IPR018378">
    <property type="entry name" value="C-type_lectin_CS"/>
</dbReference>
<name>A0A8B6EM56_MYTGA</name>
<dbReference type="PROSITE" id="PS50041">
    <property type="entry name" value="C_TYPE_LECTIN_2"/>
    <property type="match status" value="1"/>
</dbReference>
<dbReference type="Gene3D" id="3.10.100.10">
    <property type="entry name" value="Mannose-Binding Protein A, subunit A"/>
    <property type="match status" value="1"/>
</dbReference>
<dbReference type="Proteomes" id="UP000596742">
    <property type="component" value="Unassembled WGS sequence"/>
</dbReference>
<evidence type="ECO:0000313" key="3">
    <source>
        <dbReference type="EMBL" id="VDI35549.1"/>
    </source>
</evidence>
<keyword evidence="4" id="KW-1185">Reference proteome</keyword>
<keyword evidence="1" id="KW-1015">Disulfide bond</keyword>